<gene>
    <name evidence="1" type="ORF">CEXT_18191</name>
</gene>
<dbReference type="AlphaFoldDB" id="A0AAV4M2R2"/>
<evidence type="ECO:0000313" key="1">
    <source>
        <dbReference type="EMBL" id="GIX66490.1"/>
    </source>
</evidence>
<keyword evidence="2" id="KW-1185">Reference proteome</keyword>
<reference evidence="1 2" key="1">
    <citation type="submission" date="2021-06" db="EMBL/GenBank/DDBJ databases">
        <title>Caerostris extrusa draft genome.</title>
        <authorList>
            <person name="Kono N."/>
            <person name="Arakawa K."/>
        </authorList>
    </citation>
    <scope>NUCLEOTIDE SEQUENCE [LARGE SCALE GENOMIC DNA]</scope>
</reference>
<dbReference type="EMBL" id="BPLR01019315">
    <property type="protein sequence ID" value="GIX66490.1"/>
    <property type="molecule type" value="Genomic_DNA"/>
</dbReference>
<organism evidence="1 2">
    <name type="scientific">Caerostris extrusa</name>
    <name type="common">Bark spider</name>
    <name type="synonym">Caerostris bankana</name>
    <dbReference type="NCBI Taxonomy" id="172846"/>
    <lineage>
        <taxon>Eukaryota</taxon>
        <taxon>Metazoa</taxon>
        <taxon>Ecdysozoa</taxon>
        <taxon>Arthropoda</taxon>
        <taxon>Chelicerata</taxon>
        <taxon>Arachnida</taxon>
        <taxon>Araneae</taxon>
        <taxon>Araneomorphae</taxon>
        <taxon>Entelegynae</taxon>
        <taxon>Araneoidea</taxon>
        <taxon>Araneidae</taxon>
        <taxon>Caerostris</taxon>
    </lineage>
</organism>
<proteinExistence type="predicted"/>
<protein>
    <submittedName>
        <fullName evidence="1">Uncharacterized protein</fullName>
    </submittedName>
</protein>
<accession>A0AAV4M2R2</accession>
<comment type="caution">
    <text evidence="1">The sequence shown here is derived from an EMBL/GenBank/DDBJ whole genome shotgun (WGS) entry which is preliminary data.</text>
</comment>
<sequence>MKSRVKCNTLGFNKSSRSFAPLGQAAACLRHVSRFRTGKNFLLLFADSPLRRNTLPRPNACSRSYRTIK</sequence>
<dbReference type="Proteomes" id="UP001054945">
    <property type="component" value="Unassembled WGS sequence"/>
</dbReference>
<name>A0AAV4M2R2_CAEEX</name>
<evidence type="ECO:0000313" key="2">
    <source>
        <dbReference type="Proteomes" id="UP001054945"/>
    </source>
</evidence>